<evidence type="ECO:0000313" key="3">
    <source>
        <dbReference type="Proteomes" id="UP000799092"/>
    </source>
</evidence>
<dbReference type="AlphaFoldDB" id="A0A6A8DD14"/>
<organism evidence="2 3">
    <name type="scientific">Aquibacillus halophilus</name>
    <dbReference type="NCBI Taxonomy" id="930132"/>
    <lineage>
        <taxon>Bacteria</taxon>
        <taxon>Bacillati</taxon>
        <taxon>Bacillota</taxon>
        <taxon>Bacilli</taxon>
        <taxon>Bacillales</taxon>
        <taxon>Bacillaceae</taxon>
        <taxon>Aquibacillus</taxon>
    </lineage>
</organism>
<keyword evidence="1" id="KW-1133">Transmembrane helix</keyword>
<gene>
    <name evidence="2" type="ORF">GH741_12820</name>
</gene>
<feature type="transmembrane region" description="Helical" evidence="1">
    <location>
        <begin position="7"/>
        <end position="26"/>
    </location>
</feature>
<comment type="caution">
    <text evidence="2">The sequence shown here is derived from an EMBL/GenBank/DDBJ whole genome shotgun (WGS) entry which is preliminary data.</text>
</comment>
<evidence type="ECO:0000313" key="2">
    <source>
        <dbReference type="EMBL" id="MRH43563.1"/>
    </source>
</evidence>
<name>A0A6A8DD14_9BACI</name>
<protein>
    <submittedName>
        <fullName evidence="2">Uncharacterized protein</fullName>
    </submittedName>
</protein>
<feature type="transmembrane region" description="Helical" evidence="1">
    <location>
        <begin position="38"/>
        <end position="58"/>
    </location>
</feature>
<dbReference type="RefSeq" id="WP_153737192.1">
    <property type="nucleotide sequence ID" value="NZ_WJNG01000010.1"/>
</dbReference>
<proteinExistence type="predicted"/>
<dbReference type="OrthoDB" id="9928309at2"/>
<keyword evidence="1" id="KW-0812">Transmembrane</keyword>
<keyword evidence="3" id="KW-1185">Reference proteome</keyword>
<reference evidence="2" key="1">
    <citation type="submission" date="2019-11" db="EMBL/GenBank/DDBJ databases">
        <authorList>
            <person name="Li J."/>
        </authorList>
    </citation>
    <scope>NUCLEOTIDE SEQUENCE</scope>
    <source>
        <strain evidence="2">B6B</strain>
    </source>
</reference>
<sequence length="97" mass="10637">MTKQKKTIWIIGNILIGISAFLAYLWGILRAWGDDGGIIWTYPIGAVTVVLVVFGFFNSFIISSEKAKQWGLSVVILLGSVIATMVVHGILQNTILE</sequence>
<feature type="transmembrane region" description="Helical" evidence="1">
    <location>
        <begin position="70"/>
        <end position="91"/>
    </location>
</feature>
<keyword evidence="1" id="KW-0472">Membrane</keyword>
<evidence type="ECO:0000256" key="1">
    <source>
        <dbReference type="SAM" id="Phobius"/>
    </source>
</evidence>
<dbReference type="EMBL" id="WJNG01000010">
    <property type="protein sequence ID" value="MRH43563.1"/>
    <property type="molecule type" value="Genomic_DNA"/>
</dbReference>
<dbReference type="Proteomes" id="UP000799092">
    <property type="component" value="Unassembled WGS sequence"/>
</dbReference>
<accession>A0A6A8DD14</accession>